<evidence type="ECO:0000256" key="1">
    <source>
        <dbReference type="SAM" id="Phobius"/>
    </source>
</evidence>
<feature type="transmembrane region" description="Helical" evidence="1">
    <location>
        <begin position="52"/>
        <end position="78"/>
    </location>
</feature>
<dbReference type="OrthoDB" id="9790326at2"/>
<keyword evidence="1" id="KW-0472">Membrane</keyword>
<gene>
    <name evidence="2" type="ORF">DFQ03_2977</name>
</gene>
<dbReference type="RefSeq" id="WP_133673901.1">
    <property type="nucleotide sequence ID" value="NZ_SNZW01000017.1"/>
</dbReference>
<dbReference type="Pfam" id="PF06170">
    <property type="entry name" value="DUF983"/>
    <property type="match status" value="1"/>
</dbReference>
<organism evidence="2 3">
    <name type="scientific">Maribacter caenipelagi</name>
    <dbReference type="NCBI Taxonomy" id="1447781"/>
    <lineage>
        <taxon>Bacteria</taxon>
        <taxon>Pseudomonadati</taxon>
        <taxon>Bacteroidota</taxon>
        <taxon>Flavobacteriia</taxon>
        <taxon>Flavobacteriales</taxon>
        <taxon>Flavobacteriaceae</taxon>
        <taxon>Maribacter</taxon>
    </lineage>
</organism>
<sequence>MSIVVDVLKCKCPNCRKGDVFSEGGNIFLFKMPKMNARCPECNFKFEKETGFFFGAMFVSYALAVAQMIICLILFWYFVDLSPVRVYVIIASSAILLSTLNFRLSRSIWIYIFYKN</sequence>
<dbReference type="InterPro" id="IPR009325">
    <property type="entry name" value="DUF983"/>
</dbReference>
<keyword evidence="3" id="KW-1185">Reference proteome</keyword>
<reference evidence="2 3" key="1">
    <citation type="submission" date="2019-03" db="EMBL/GenBank/DDBJ databases">
        <title>Genomic Encyclopedia of Type Strains, Phase III (KMG-III): the genomes of soil and plant-associated and newly described type strains.</title>
        <authorList>
            <person name="Whitman W."/>
        </authorList>
    </citation>
    <scope>NUCLEOTIDE SEQUENCE [LARGE SCALE GENOMIC DNA]</scope>
    <source>
        <strain evidence="2 3">CECT 8455</strain>
    </source>
</reference>
<dbReference type="Proteomes" id="UP000295274">
    <property type="component" value="Unassembled WGS sequence"/>
</dbReference>
<evidence type="ECO:0000313" key="2">
    <source>
        <dbReference type="EMBL" id="TDS12520.1"/>
    </source>
</evidence>
<accession>A0A4R7CWB1</accession>
<protein>
    <submittedName>
        <fullName evidence="2">Uncharacterized protein DUF983</fullName>
    </submittedName>
</protein>
<comment type="caution">
    <text evidence="2">The sequence shown here is derived from an EMBL/GenBank/DDBJ whole genome shotgun (WGS) entry which is preliminary data.</text>
</comment>
<feature type="transmembrane region" description="Helical" evidence="1">
    <location>
        <begin position="84"/>
        <end position="102"/>
    </location>
</feature>
<keyword evidence="1" id="KW-0812">Transmembrane</keyword>
<dbReference type="EMBL" id="SNZW01000017">
    <property type="protein sequence ID" value="TDS12520.1"/>
    <property type="molecule type" value="Genomic_DNA"/>
</dbReference>
<name>A0A4R7CWB1_9FLAO</name>
<keyword evidence="1" id="KW-1133">Transmembrane helix</keyword>
<dbReference type="AlphaFoldDB" id="A0A4R7CWB1"/>
<proteinExistence type="predicted"/>
<evidence type="ECO:0000313" key="3">
    <source>
        <dbReference type="Proteomes" id="UP000295274"/>
    </source>
</evidence>